<organism evidence="15 16">
    <name type="scientific">Cordyceps fumosorosea (strain ARSEF 2679)</name>
    <name type="common">Isaria fumosorosea</name>
    <dbReference type="NCBI Taxonomy" id="1081104"/>
    <lineage>
        <taxon>Eukaryota</taxon>
        <taxon>Fungi</taxon>
        <taxon>Dikarya</taxon>
        <taxon>Ascomycota</taxon>
        <taxon>Pezizomycotina</taxon>
        <taxon>Sordariomycetes</taxon>
        <taxon>Hypocreomycetidae</taxon>
        <taxon>Hypocreales</taxon>
        <taxon>Cordycipitaceae</taxon>
        <taxon>Cordyceps</taxon>
    </lineage>
</organism>
<evidence type="ECO:0000256" key="12">
    <source>
        <dbReference type="PIRSR" id="PIRSR602402-1"/>
    </source>
</evidence>
<dbReference type="GO" id="GO:0016712">
    <property type="term" value="F:oxidoreductase activity, acting on paired donors, with incorporation or reduction of molecular oxygen, reduced flavin or flavoprotein as one donor, and incorporation of one atom of oxygen"/>
    <property type="evidence" value="ECO:0007669"/>
    <property type="project" value="InterPro"/>
</dbReference>
<keyword evidence="7 14" id="KW-1133">Transmembrane helix</keyword>
<dbReference type="InterPro" id="IPR002402">
    <property type="entry name" value="Cyt_P450_E_grp-II"/>
</dbReference>
<evidence type="ECO:0000256" key="7">
    <source>
        <dbReference type="ARBA" id="ARBA00022989"/>
    </source>
</evidence>
<dbReference type="InterPro" id="IPR017972">
    <property type="entry name" value="Cyt_P450_CS"/>
</dbReference>
<evidence type="ECO:0000256" key="3">
    <source>
        <dbReference type="ARBA" id="ARBA00010617"/>
    </source>
</evidence>
<keyword evidence="11 14" id="KW-0472">Membrane</keyword>
<dbReference type="GO" id="GO:0020037">
    <property type="term" value="F:heme binding"/>
    <property type="evidence" value="ECO:0007669"/>
    <property type="project" value="InterPro"/>
</dbReference>
<keyword evidence="4 12" id="KW-0349">Heme</keyword>
<keyword evidence="9 12" id="KW-0408">Iron</keyword>
<dbReference type="InterPro" id="IPR002974">
    <property type="entry name" value="Cyt_P450_E_CYP52_ascomycetes"/>
</dbReference>
<dbReference type="GeneID" id="30024054"/>
<dbReference type="SUPFAM" id="SSF48264">
    <property type="entry name" value="Cytochrome P450"/>
    <property type="match status" value="1"/>
</dbReference>
<dbReference type="InterPro" id="IPR001128">
    <property type="entry name" value="Cyt_P450"/>
</dbReference>
<evidence type="ECO:0000256" key="5">
    <source>
        <dbReference type="ARBA" id="ARBA00022692"/>
    </source>
</evidence>
<dbReference type="EMBL" id="AZHB01000024">
    <property type="protein sequence ID" value="OAA55657.1"/>
    <property type="molecule type" value="Genomic_DNA"/>
</dbReference>
<dbReference type="AlphaFoldDB" id="A0A167NKP0"/>
<evidence type="ECO:0000256" key="4">
    <source>
        <dbReference type="ARBA" id="ARBA00022617"/>
    </source>
</evidence>
<dbReference type="RefSeq" id="XP_018701381.1">
    <property type="nucleotide sequence ID" value="XM_018851365.1"/>
</dbReference>
<feature type="binding site" description="axial binding residue" evidence="12">
    <location>
        <position position="477"/>
    </location>
    <ligand>
        <name>heme</name>
        <dbReference type="ChEBI" id="CHEBI:30413"/>
    </ligand>
    <ligandPart>
        <name>Fe</name>
        <dbReference type="ChEBI" id="CHEBI:18248"/>
    </ligandPart>
</feature>
<comment type="similarity">
    <text evidence="3 13">Belongs to the cytochrome P450 family.</text>
</comment>
<reference evidence="15 16" key="1">
    <citation type="journal article" date="2016" name="Genome Biol. Evol.">
        <title>Divergent and convergent evolution of fungal pathogenicity.</title>
        <authorList>
            <person name="Shang Y."/>
            <person name="Xiao G."/>
            <person name="Zheng P."/>
            <person name="Cen K."/>
            <person name="Zhan S."/>
            <person name="Wang C."/>
        </authorList>
    </citation>
    <scope>NUCLEOTIDE SEQUENCE [LARGE SCALE GENOMIC DNA]</scope>
    <source>
        <strain evidence="15 16">ARSEF 2679</strain>
    </source>
</reference>
<keyword evidence="6 12" id="KW-0479">Metal-binding</keyword>
<evidence type="ECO:0000256" key="13">
    <source>
        <dbReference type="RuleBase" id="RU000461"/>
    </source>
</evidence>
<name>A0A167NKP0_CORFA</name>
<evidence type="ECO:0000256" key="9">
    <source>
        <dbReference type="ARBA" id="ARBA00023004"/>
    </source>
</evidence>
<dbReference type="GO" id="GO:0016020">
    <property type="term" value="C:membrane"/>
    <property type="evidence" value="ECO:0007669"/>
    <property type="project" value="UniProtKB-SubCell"/>
</dbReference>
<evidence type="ECO:0000256" key="14">
    <source>
        <dbReference type="SAM" id="Phobius"/>
    </source>
</evidence>
<dbReference type="Pfam" id="PF00067">
    <property type="entry name" value="p450"/>
    <property type="match status" value="1"/>
</dbReference>
<evidence type="ECO:0000313" key="16">
    <source>
        <dbReference type="Proteomes" id="UP000076744"/>
    </source>
</evidence>
<proteinExistence type="inferred from homology"/>
<comment type="caution">
    <text evidence="15">The sequence shown here is derived from an EMBL/GenBank/DDBJ whole genome shotgun (WGS) entry which is preliminary data.</text>
</comment>
<dbReference type="PRINTS" id="PR00464">
    <property type="entry name" value="EP450II"/>
</dbReference>
<evidence type="ECO:0000256" key="11">
    <source>
        <dbReference type="ARBA" id="ARBA00023136"/>
    </source>
</evidence>
<dbReference type="InterPro" id="IPR036396">
    <property type="entry name" value="Cyt_P450_sf"/>
</dbReference>
<dbReference type="PRINTS" id="PR00385">
    <property type="entry name" value="P450"/>
</dbReference>
<keyword evidence="16" id="KW-1185">Reference proteome</keyword>
<evidence type="ECO:0000313" key="15">
    <source>
        <dbReference type="EMBL" id="OAA55657.1"/>
    </source>
</evidence>
<evidence type="ECO:0000256" key="6">
    <source>
        <dbReference type="ARBA" id="ARBA00022723"/>
    </source>
</evidence>
<evidence type="ECO:0000256" key="1">
    <source>
        <dbReference type="ARBA" id="ARBA00001971"/>
    </source>
</evidence>
<dbReference type="PRINTS" id="PR01239">
    <property type="entry name" value="EP450IICYP52"/>
</dbReference>
<evidence type="ECO:0000256" key="2">
    <source>
        <dbReference type="ARBA" id="ARBA00004167"/>
    </source>
</evidence>
<gene>
    <name evidence="15" type="ORF">ISF_07762</name>
</gene>
<feature type="transmembrane region" description="Helical" evidence="14">
    <location>
        <begin position="12"/>
        <end position="32"/>
    </location>
</feature>
<dbReference type="PROSITE" id="PS00086">
    <property type="entry name" value="CYTOCHROME_P450"/>
    <property type="match status" value="1"/>
</dbReference>
<dbReference type="PANTHER" id="PTHR24287:SF17">
    <property type="entry name" value="P450, PUTATIVE (EUROFUNG)-RELATED"/>
    <property type="match status" value="1"/>
</dbReference>
<dbReference type="OrthoDB" id="1470350at2759"/>
<dbReference type="PANTHER" id="PTHR24287">
    <property type="entry name" value="P450, PUTATIVE (EUROFUNG)-RELATED"/>
    <property type="match status" value="1"/>
</dbReference>
<comment type="subcellular location">
    <subcellularLocation>
        <location evidence="2">Membrane</location>
        <topology evidence="2">Single-pass membrane protein</topology>
    </subcellularLocation>
</comment>
<protein>
    <submittedName>
        <fullName evidence="15">Cytochrome P450 monooxygenase CYP584Q1</fullName>
    </submittedName>
</protein>
<dbReference type="STRING" id="1081104.A0A167NKP0"/>
<dbReference type="Gene3D" id="1.10.630.10">
    <property type="entry name" value="Cytochrome P450"/>
    <property type="match status" value="1"/>
</dbReference>
<sequence length="530" mass="60260">MKASFFLKAATAYFGAHPVLTLVLLWALALLVRRISRYRAAWRALGQAYELNGCSRPVAYPHRDPIFGLDVALTAMAAARKHRYTTDSAQRFRDLGAYTYYTWIRGRQAIHTAEPENVRCLLSTRAQDYSIAGRRAFLGRFLGRGIFVADGEDWARSRARLRPSFAREHVADLAIFERHVDSLLRVLPTDSSAVVSLQDCFLRFTFDLSSDFLVGHSTHTLTQPSPRDRKFGEAFSWSLSHVDKRMLRGPLERFYPIDPREDKERRVCRDYMGAYADAAIAARRRAKMDADKPSNDYHGRSGTEEKQRKSFLDELVEVIHDREVICDELMSTMAAGRDATASLMSNMFHELSRRPDIWQRLREDVRRALDGALPSYDQLRNLKLAQYMVNETLRLYPPVFQNGRRAERDTILPTGGGADGTAPVFVPKGTGVLFSVWTMHRRADLYGPDAETFDPDRWATPRPGWEYVPFGGGPRICLGQQFALTAATYVVVRMAQEFASVETADKAPWKERVALTLFIDDDVNCRLTRA</sequence>
<dbReference type="InterPro" id="IPR047146">
    <property type="entry name" value="Cyt_P450_E_CYP52_fungi"/>
</dbReference>
<accession>A0A167NKP0</accession>
<evidence type="ECO:0000256" key="10">
    <source>
        <dbReference type="ARBA" id="ARBA00023033"/>
    </source>
</evidence>
<dbReference type="CDD" id="cd11063">
    <property type="entry name" value="CYP52"/>
    <property type="match status" value="1"/>
</dbReference>
<evidence type="ECO:0000256" key="8">
    <source>
        <dbReference type="ARBA" id="ARBA00023002"/>
    </source>
</evidence>
<keyword evidence="10 13" id="KW-0503">Monooxygenase</keyword>
<keyword evidence="8 13" id="KW-0560">Oxidoreductase</keyword>
<comment type="cofactor">
    <cofactor evidence="1 12">
        <name>heme</name>
        <dbReference type="ChEBI" id="CHEBI:30413"/>
    </cofactor>
</comment>
<dbReference type="GO" id="GO:0005506">
    <property type="term" value="F:iron ion binding"/>
    <property type="evidence" value="ECO:0007669"/>
    <property type="project" value="InterPro"/>
</dbReference>
<dbReference type="Proteomes" id="UP000076744">
    <property type="component" value="Unassembled WGS sequence"/>
</dbReference>
<keyword evidence="5 14" id="KW-0812">Transmembrane</keyword>